<evidence type="ECO:0000256" key="3">
    <source>
        <dbReference type="SAM" id="SignalP"/>
    </source>
</evidence>
<dbReference type="EMBL" id="KY820835">
    <property type="protein sequence ID" value="ARJ54447.1"/>
    <property type="molecule type" value="Genomic_DNA"/>
</dbReference>
<feature type="transmembrane region" description="Helical" evidence="2">
    <location>
        <begin position="545"/>
        <end position="569"/>
    </location>
</feature>
<keyword evidence="1" id="KW-0175">Coiled coil</keyword>
<reference evidence="4" key="1">
    <citation type="journal article" date="2017" name="Viruses">
        <title>LTR-Retrotransposons from Bdelloid Rotifers Capture Additional ORFs Shared between Highly Diverse Retroelement Types.</title>
        <authorList>
            <person name="Rodriguez F."/>
            <person name="Kenefick A.W."/>
            <person name="Arkhipova I.R."/>
        </authorList>
    </citation>
    <scope>NUCLEOTIDE SEQUENCE</scope>
</reference>
<accession>A0A1W6BQY5</accession>
<gene>
    <name evidence="4" type="primary">env</name>
</gene>
<keyword evidence="2" id="KW-0472">Membrane</keyword>
<keyword evidence="3" id="KW-0732">Signal</keyword>
<proteinExistence type="predicted"/>
<feature type="signal peptide" evidence="3">
    <location>
        <begin position="1"/>
        <end position="22"/>
    </location>
</feature>
<protein>
    <submittedName>
        <fullName evidence="4">Envelope fusion glycoprotein</fullName>
    </submittedName>
</protein>
<feature type="coiled-coil region" evidence="1">
    <location>
        <begin position="181"/>
        <end position="208"/>
    </location>
</feature>
<sequence length="582" mass="65503">MNLIYTLVMLIVLYQNIISVTSEQNTDTNGSIITAPNAGLVVLYQGQYRPSNRIIFNTAMLPMTTETCYLLPIAAARKIPACNNFTSNIRHKRLIGDIISIGMSTIALGTATTSLVLTKSLQKKVNEFEGHLQTFSNRVELGEARMVQFDKNQIRLGLSLQQTEHLVNSTVDRVNQHSKMIEIQNNRLNEHQQLLASLQQRIIDNEQATANQFLHLAVHDIANNKPTLAFLHPSDMNSVVKSILQQNNISIPVTAEQLPIIELIMKLILRQQIEFIPAERYSNTSSIEIGKLMFTTFYALPNEQQSDFSIYKIITSPFIHHSKIVRLAQMPAYIGINRKAKSSISWTNDDMASCIFHLVTTCRETPAEKALQYGNTCLEQVMTGKILKNCRTEHTSTNLPYIQQLQNGRWLISTNTTSLHCIKTQIEERLTKEATVWNDNTQITIPPMAIITVNNGTTIQCPGFNLPGPAIPETRSTINIIRNSSTVEEHNDIIDIHKEISSNTTWEKLPYLNDEIDQLLQEMSLQQASTTQQSNIIQWHNQHSGKLMICLVIVTAALIVVSALIILYLKQSANNKITIALP</sequence>
<keyword evidence="2" id="KW-1133">Transmembrane helix</keyword>
<evidence type="ECO:0000256" key="2">
    <source>
        <dbReference type="SAM" id="Phobius"/>
    </source>
</evidence>
<organism evidence="4">
    <name type="scientific">Adineta vaga</name>
    <name type="common">Rotifer</name>
    <name type="synonym">Callidina vaga</name>
    <dbReference type="NCBI Taxonomy" id="104782"/>
    <lineage>
        <taxon>Eukaryota</taxon>
        <taxon>Metazoa</taxon>
        <taxon>Spiralia</taxon>
        <taxon>Gnathifera</taxon>
        <taxon>Rotifera</taxon>
        <taxon>Eurotatoria</taxon>
        <taxon>Bdelloidea</taxon>
        <taxon>Adinetida</taxon>
        <taxon>Adinetidae</taxon>
        <taxon>Adineta</taxon>
    </lineage>
</organism>
<dbReference type="AlphaFoldDB" id="A0A1W6BQY5"/>
<evidence type="ECO:0000256" key="1">
    <source>
        <dbReference type="SAM" id="Coils"/>
    </source>
</evidence>
<keyword evidence="2" id="KW-0812">Transmembrane</keyword>
<name>A0A1W6BQY5_ADIVA</name>
<feature type="chain" id="PRO_5012687185" evidence="3">
    <location>
        <begin position="23"/>
        <end position="582"/>
    </location>
</feature>
<evidence type="ECO:0000313" key="4">
    <source>
        <dbReference type="EMBL" id="ARJ54447.1"/>
    </source>
</evidence>